<proteinExistence type="inferred from homology"/>
<keyword evidence="11" id="KW-0963">Cytoplasm</keyword>
<organism evidence="12 13">
    <name type="scientific">Olsenella profusa</name>
    <dbReference type="NCBI Taxonomy" id="138595"/>
    <lineage>
        <taxon>Bacteria</taxon>
        <taxon>Bacillati</taxon>
        <taxon>Actinomycetota</taxon>
        <taxon>Coriobacteriia</taxon>
        <taxon>Coriobacteriales</taxon>
        <taxon>Atopobiaceae</taxon>
        <taxon>Olsenella</taxon>
    </lineage>
</organism>
<dbReference type="InterPro" id="IPR027417">
    <property type="entry name" value="P-loop_NTPase"/>
</dbReference>
<comment type="caution">
    <text evidence="12">The sequence shown here is derived from an EMBL/GenBank/DDBJ whole genome shotgun (WGS) entry which is preliminary data.</text>
</comment>
<dbReference type="EMBL" id="JACSNQ010000015">
    <property type="protein sequence ID" value="MBM6775326.1"/>
    <property type="molecule type" value="Genomic_DNA"/>
</dbReference>
<dbReference type="PANTHER" id="PTHR21087:SF16">
    <property type="entry name" value="SHIKIMATE KINASE 1, CHLOROPLASTIC"/>
    <property type="match status" value="1"/>
</dbReference>
<evidence type="ECO:0000256" key="2">
    <source>
        <dbReference type="ARBA" id="ARBA00006997"/>
    </source>
</evidence>
<dbReference type="PANTHER" id="PTHR21087">
    <property type="entry name" value="SHIKIMATE KINASE"/>
    <property type="match status" value="1"/>
</dbReference>
<evidence type="ECO:0000313" key="12">
    <source>
        <dbReference type="EMBL" id="MBM6775326.1"/>
    </source>
</evidence>
<comment type="caution">
    <text evidence="11">Lacks conserved residue(s) required for the propagation of feature annotation.</text>
</comment>
<keyword evidence="4 11" id="KW-0028">Amino-acid biosynthesis</keyword>
<feature type="binding site" evidence="11">
    <location>
        <position position="177"/>
    </location>
    <ligand>
        <name>substrate</name>
    </ligand>
</feature>
<evidence type="ECO:0000313" key="13">
    <source>
        <dbReference type="Proteomes" id="UP000712527"/>
    </source>
</evidence>
<name>A0ABS2F2V5_9ACTN</name>
<comment type="function">
    <text evidence="11">Catalyzes the specific phosphorylation of the 3-hydroxyl group of shikimic acid using ATP as a cosubstrate.</text>
</comment>
<dbReference type="Gene3D" id="3.40.50.300">
    <property type="entry name" value="P-loop containing nucleotide triphosphate hydrolases"/>
    <property type="match status" value="1"/>
</dbReference>
<evidence type="ECO:0000256" key="5">
    <source>
        <dbReference type="ARBA" id="ARBA00022679"/>
    </source>
</evidence>
<reference evidence="12 13" key="1">
    <citation type="journal article" date="2021" name="Sci. Rep.">
        <title>The distribution of antibiotic resistance genes in chicken gut microbiota commensals.</title>
        <authorList>
            <person name="Juricova H."/>
            <person name="Matiasovicova J."/>
            <person name="Kubasova T."/>
            <person name="Cejkova D."/>
            <person name="Rychlik I."/>
        </authorList>
    </citation>
    <scope>NUCLEOTIDE SEQUENCE [LARGE SCALE GENOMIC DNA]</scope>
    <source>
        <strain evidence="12 13">An794</strain>
    </source>
</reference>
<comment type="catalytic activity">
    <reaction evidence="10 11">
        <text>shikimate + ATP = 3-phosphoshikimate + ADP + H(+)</text>
        <dbReference type="Rhea" id="RHEA:13121"/>
        <dbReference type="ChEBI" id="CHEBI:15378"/>
        <dbReference type="ChEBI" id="CHEBI:30616"/>
        <dbReference type="ChEBI" id="CHEBI:36208"/>
        <dbReference type="ChEBI" id="CHEBI:145989"/>
        <dbReference type="ChEBI" id="CHEBI:456216"/>
        <dbReference type="EC" id="2.7.1.71"/>
    </reaction>
</comment>
<evidence type="ECO:0000256" key="1">
    <source>
        <dbReference type="ARBA" id="ARBA00004842"/>
    </source>
</evidence>
<evidence type="ECO:0000256" key="8">
    <source>
        <dbReference type="ARBA" id="ARBA00022840"/>
    </source>
</evidence>
<dbReference type="EC" id="2.7.1.71" evidence="3 11"/>
<feature type="binding site" evidence="11">
    <location>
        <position position="123"/>
    </location>
    <ligand>
        <name>substrate</name>
    </ligand>
</feature>
<evidence type="ECO:0000256" key="3">
    <source>
        <dbReference type="ARBA" id="ARBA00012154"/>
    </source>
</evidence>
<gene>
    <name evidence="11" type="primary">aroK</name>
    <name evidence="12" type="ORF">H9X80_07185</name>
</gene>
<feature type="binding site" evidence="11">
    <location>
        <position position="161"/>
    </location>
    <ligand>
        <name>ATP</name>
        <dbReference type="ChEBI" id="CHEBI:30616"/>
    </ligand>
</feature>
<feature type="binding site" evidence="11">
    <location>
        <position position="59"/>
    </location>
    <ligand>
        <name>Mg(2+)</name>
        <dbReference type="ChEBI" id="CHEBI:18420"/>
    </ligand>
</feature>
<feature type="binding site" evidence="11">
    <location>
        <position position="77"/>
    </location>
    <ligand>
        <name>substrate</name>
    </ligand>
</feature>
<dbReference type="InterPro" id="IPR000623">
    <property type="entry name" value="Shikimate_kinase/TSH1"/>
</dbReference>
<sequence length="213" mass="23680">MKTVPRGPGFPPVAGTGRIVPGLLVCRRKRGAVPQGSGYVVHEGCDHIFFVGFLGAGKSTLARNLGALFHRPHVDTDRLVERRLGKSVAEIFADEGEDAFRDAETRELSRLSGRKSLLVSCGGGIVERPENCELMHEMGVVVYLDGDLEDSLRQIRRPERRPDLGSAEHAREVYRHRRPLYQGAADLTIDIRDKTFEQVALESGQLLWERGLL</sequence>
<dbReference type="PROSITE" id="PS01128">
    <property type="entry name" value="SHIKIMATE_KINASE"/>
    <property type="match status" value="1"/>
</dbReference>
<keyword evidence="9 11" id="KW-0057">Aromatic amino acid biosynthesis</keyword>
<dbReference type="InterPro" id="IPR031322">
    <property type="entry name" value="Shikimate/glucono_kinase"/>
</dbReference>
<keyword evidence="8 11" id="KW-0067">ATP-binding</keyword>
<evidence type="ECO:0000256" key="10">
    <source>
        <dbReference type="ARBA" id="ARBA00048567"/>
    </source>
</evidence>
<keyword evidence="13" id="KW-1185">Reference proteome</keyword>
<dbReference type="CDD" id="cd00464">
    <property type="entry name" value="SK"/>
    <property type="match status" value="1"/>
</dbReference>
<dbReference type="GO" id="GO:0016301">
    <property type="term" value="F:kinase activity"/>
    <property type="evidence" value="ECO:0007669"/>
    <property type="project" value="UniProtKB-KW"/>
</dbReference>
<comment type="pathway">
    <text evidence="1 11">Metabolic intermediate biosynthesis; chorismate biosynthesis; chorismate from D-erythrose 4-phosphate and phosphoenolpyruvate: step 5/7.</text>
</comment>
<dbReference type="SUPFAM" id="SSF52540">
    <property type="entry name" value="P-loop containing nucleoside triphosphate hydrolases"/>
    <property type="match status" value="1"/>
</dbReference>
<dbReference type="HAMAP" id="MF_00109">
    <property type="entry name" value="Shikimate_kinase"/>
    <property type="match status" value="1"/>
</dbReference>
<keyword evidence="6 11" id="KW-0547">Nucleotide-binding</keyword>
<comment type="cofactor">
    <cofactor evidence="11">
        <name>Mg(2+)</name>
        <dbReference type="ChEBI" id="CHEBI:18420"/>
    </cofactor>
    <text evidence="11">Binds 1 Mg(2+) ion per subunit.</text>
</comment>
<protein>
    <recommendedName>
        <fullName evidence="3 11">Shikimate kinase</fullName>
        <shortName evidence="11">SK</shortName>
        <ecNumber evidence="3 11">2.7.1.71</ecNumber>
    </recommendedName>
</protein>
<dbReference type="InterPro" id="IPR023000">
    <property type="entry name" value="Shikimate_kinase_CS"/>
</dbReference>
<evidence type="ECO:0000256" key="9">
    <source>
        <dbReference type="ARBA" id="ARBA00023141"/>
    </source>
</evidence>
<feature type="binding site" evidence="11">
    <location>
        <begin position="55"/>
        <end position="60"/>
    </location>
    <ligand>
        <name>ATP</name>
        <dbReference type="ChEBI" id="CHEBI:30616"/>
    </ligand>
</feature>
<feature type="binding site" evidence="11">
    <location>
        <position position="101"/>
    </location>
    <ligand>
        <name>substrate</name>
    </ligand>
</feature>
<dbReference type="Pfam" id="PF01202">
    <property type="entry name" value="SKI"/>
    <property type="match status" value="1"/>
</dbReference>
<keyword evidence="7 11" id="KW-0418">Kinase</keyword>
<comment type="subcellular location">
    <subcellularLocation>
        <location evidence="11">Cytoplasm</location>
    </subcellularLocation>
</comment>
<comment type="similarity">
    <text evidence="2 11">Belongs to the shikimate kinase family.</text>
</comment>
<accession>A0ABS2F2V5</accession>
<dbReference type="Proteomes" id="UP000712527">
    <property type="component" value="Unassembled WGS sequence"/>
</dbReference>
<keyword evidence="11" id="KW-0479">Metal-binding</keyword>
<keyword evidence="5 11" id="KW-0808">Transferase</keyword>
<evidence type="ECO:0000256" key="11">
    <source>
        <dbReference type="HAMAP-Rule" id="MF_00109"/>
    </source>
</evidence>
<comment type="subunit">
    <text evidence="11">Monomer.</text>
</comment>
<evidence type="ECO:0000256" key="7">
    <source>
        <dbReference type="ARBA" id="ARBA00022777"/>
    </source>
</evidence>
<dbReference type="PRINTS" id="PR01100">
    <property type="entry name" value="SHIKIMTKNASE"/>
</dbReference>
<evidence type="ECO:0000256" key="4">
    <source>
        <dbReference type="ARBA" id="ARBA00022605"/>
    </source>
</evidence>
<evidence type="ECO:0000256" key="6">
    <source>
        <dbReference type="ARBA" id="ARBA00022741"/>
    </source>
</evidence>
<keyword evidence="11" id="KW-0460">Magnesium</keyword>